<name>A0A9D9HYM5_9FIRM</name>
<dbReference type="AlphaFoldDB" id="A0A9D9HYM5"/>
<gene>
    <name evidence="2" type="ORF">IAC13_01020</name>
</gene>
<dbReference type="InterPro" id="IPR021529">
    <property type="entry name" value="DUF2798"/>
</dbReference>
<dbReference type="Proteomes" id="UP000823618">
    <property type="component" value="Unassembled WGS sequence"/>
</dbReference>
<reference evidence="2" key="1">
    <citation type="submission" date="2020-10" db="EMBL/GenBank/DDBJ databases">
        <authorList>
            <person name="Gilroy R."/>
        </authorList>
    </citation>
    <scope>NUCLEOTIDE SEQUENCE</scope>
    <source>
        <strain evidence="2">E3-2379</strain>
    </source>
</reference>
<feature type="transmembrane region" description="Helical" evidence="1">
    <location>
        <begin position="82"/>
        <end position="108"/>
    </location>
</feature>
<organism evidence="2 3">
    <name type="scientific">Candidatus Scybalomonas excrementavium</name>
    <dbReference type="NCBI Taxonomy" id="2840943"/>
    <lineage>
        <taxon>Bacteria</taxon>
        <taxon>Bacillati</taxon>
        <taxon>Bacillota</taxon>
        <taxon>Clostridia</taxon>
        <taxon>Lachnospirales</taxon>
        <taxon>Lachnospiraceae</taxon>
        <taxon>Lachnospiraceae incertae sedis</taxon>
        <taxon>Candidatus Scybalomonas</taxon>
    </lineage>
</organism>
<comment type="caution">
    <text evidence="2">The sequence shown here is derived from an EMBL/GenBank/DDBJ whole genome shotgun (WGS) entry which is preliminary data.</text>
</comment>
<feature type="transmembrane region" description="Helical" evidence="1">
    <location>
        <begin position="128"/>
        <end position="147"/>
    </location>
</feature>
<evidence type="ECO:0000313" key="3">
    <source>
        <dbReference type="Proteomes" id="UP000823618"/>
    </source>
</evidence>
<accession>A0A9D9HYM5</accession>
<evidence type="ECO:0000256" key="1">
    <source>
        <dbReference type="SAM" id="Phobius"/>
    </source>
</evidence>
<reference evidence="2" key="2">
    <citation type="journal article" date="2021" name="PeerJ">
        <title>Extensive microbial diversity within the chicken gut microbiome revealed by metagenomics and culture.</title>
        <authorList>
            <person name="Gilroy R."/>
            <person name="Ravi A."/>
            <person name="Getino M."/>
            <person name="Pursley I."/>
            <person name="Horton D.L."/>
            <person name="Alikhan N.F."/>
            <person name="Baker D."/>
            <person name="Gharbi K."/>
            <person name="Hall N."/>
            <person name="Watson M."/>
            <person name="Adriaenssens E.M."/>
            <person name="Foster-Nyarko E."/>
            <person name="Jarju S."/>
            <person name="Secka A."/>
            <person name="Antonio M."/>
            <person name="Oren A."/>
            <person name="Chaudhuri R.R."/>
            <person name="La Ragione R."/>
            <person name="Hildebrand F."/>
            <person name="Pallen M.J."/>
        </authorList>
    </citation>
    <scope>NUCLEOTIDE SEQUENCE</scope>
    <source>
        <strain evidence="2">E3-2379</strain>
    </source>
</reference>
<keyword evidence="1" id="KW-1133">Transmembrane helix</keyword>
<protein>
    <submittedName>
        <fullName evidence="2">DUF2798 domain-containing protein</fullName>
    </submittedName>
</protein>
<keyword evidence="1" id="KW-0472">Membrane</keyword>
<feature type="transmembrane region" description="Helical" evidence="1">
    <location>
        <begin position="9"/>
        <end position="28"/>
    </location>
</feature>
<dbReference type="Pfam" id="PF11391">
    <property type="entry name" value="DUF2798"/>
    <property type="match status" value="2"/>
</dbReference>
<keyword evidence="1" id="KW-0812">Transmembrane</keyword>
<proteinExistence type="predicted"/>
<feature type="transmembrane region" description="Helical" evidence="1">
    <location>
        <begin position="40"/>
        <end position="61"/>
    </location>
</feature>
<sequence>MPRTKTQEIIFTIMMVILMVYGMVVYNISLDMGSLTNKVFMIALGELWIMGIVAFVIEFLFVGKLAQKMAFRMVNPRSDRPIVVILAISVMTVCLMCPMMSLIATVLFKGGFDVQIVAKWIQTTVMNFPMALGWQIFVAGPVVRLIFGKLFPVKEVNSQQVTA</sequence>
<evidence type="ECO:0000313" key="2">
    <source>
        <dbReference type="EMBL" id="MBO8462495.1"/>
    </source>
</evidence>
<dbReference type="EMBL" id="JADIML010000027">
    <property type="protein sequence ID" value="MBO8462495.1"/>
    <property type="molecule type" value="Genomic_DNA"/>
</dbReference>